<name>A0A2X3BSC7_9ACTO</name>
<protein>
    <submittedName>
        <fullName evidence="1">Uncharacterized protein</fullName>
    </submittedName>
</protein>
<gene>
    <name evidence="1" type="ORF">NCTC11820_02149</name>
</gene>
<dbReference type="Proteomes" id="UP000250245">
    <property type="component" value="Unassembled WGS sequence"/>
</dbReference>
<accession>A0A2X3BSC7</accession>
<sequence>MASHGIETGAEDDTGKGNLMSKVLAAGGVVWRGGELRPALEGVPTQPLMNF</sequence>
<organism evidence="1 2">
    <name type="scientific">Mobiluncus curtisii</name>
    <dbReference type="NCBI Taxonomy" id="2051"/>
    <lineage>
        <taxon>Bacteria</taxon>
        <taxon>Bacillati</taxon>
        <taxon>Actinomycetota</taxon>
        <taxon>Actinomycetes</taxon>
        <taxon>Actinomycetales</taxon>
        <taxon>Actinomycetaceae</taxon>
        <taxon>Mobiluncus</taxon>
    </lineage>
</organism>
<proteinExistence type="predicted"/>
<reference evidence="1 2" key="1">
    <citation type="submission" date="2018-06" db="EMBL/GenBank/DDBJ databases">
        <authorList>
            <consortium name="Pathogen Informatics"/>
            <person name="Doyle S."/>
        </authorList>
    </citation>
    <scope>NUCLEOTIDE SEQUENCE [LARGE SCALE GENOMIC DNA]</scope>
    <source>
        <strain evidence="1 2">NCTC11820</strain>
    </source>
</reference>
<evidence type="ECO:0000313" key="2">
    <source>
        <dbReference type="Proteomes" id="UP000250245"/>
    </source>
</evidence>
<dbReference type="AlphaFoldDB" id="A0A2X3BSC7"/>
<evidence type="ECO:0000313" key="1">
    <source>
        <dbReference type="EMBL" id="SQC02256.1"/>
    </source>
</evidence>
<dbReference type="EMBL" id="UASJ01000013">
    <property type="protein sequence ID" value="SQC02256.1"/>
    <property type="molecule type" value="Genomic_DNA"/>
</dbReference>